<keyword evidence="1" id="KW-0175">Coiled coil</keyword>
<feature type="coiled-coil region" evidence="1">
    <location>
        <begin position="52"/>
        <end position="82"/>
    </location>
</feature>
<comment type="caution">
    <text evidence="2">The sequence shown here is derived from an EMBL/GenBank/DDBJ whole genome shotgun (WGS) entry which is preliminary data.</text>
</comment>
<sequence>MIRREGIVRMSKAFAREELISASELMEIGKEQLFEEKLHAFQKLGLVHNNELRAVILDIKAYEQLLDRLEELEEMHEDMRLADELTERLNIASTDWIEKPQAQTRLNFLSQLVENKGTP</sequence>
<dbReference type="Proteomes" id="UP001596500">
    <property type="component" value="Unassembled WGS sequence"/>
</dbReference>
<dbReference type="EMBL" id="JBHTBW010000081">
    <property type="protein sequence ID" value="MFC7443183.1"/>
    <property type="molecule type" value="Genomic_DNA"/>
</dbReference>
<evidence type="ECO:0000313" key="3">
    <source>
        <dbReference type="Proteomes" id="UP001596500"/>
    </source>
</evidence>
<dbReference type="RefSeq" id="WP_379867510.1">
    <property type="nucleotide sequence ID" value="NZ_JBHTBW010000081.1"/>
</dbReference>
<protein>
    <submittedName>
        <fullName evidence="2">Uncharacterized protein</fullName>
    </submittedName>
</protein>
<accession>A0ABW2RQC5</accession>
<organism evidence="2 3">
    <name type="scientific">Laceyella putida</name>
    <dbReference type="NCBI Taxonomy" id="110101"/>
    <lineage>
        <taxon>Bacteria</taxon>
        <taxon>Bacillati</taxon>
        <taxon>Bacillota</taxon>
        <taxon>Bacilli</taxon>
        <taxon>Bacillales</taxon>
        <taxon>Thermoactinomycetaceae</taxon>
        <taxon>Laceyella</taxon>
    </lineage>
</organism>
<gene>
    <name evidence="2" type="ORF">ACFQNG_19130</name>
</gene>
<evidence type="ECO:0000256" key="1">
    <source>
        <dbReference type="SAM" id="Coils"/>
    </source>
</evidence>
<proteinExistence type="predicted"/>
<reference evidence="3" key="1">
    <citation type="journal article" date="2019" name="Int. J. Syst. Evol. Microbiol.">
        <title>The Global Catalogue of Microorganisms (GCM) 10K type strain sequencing project: providing services to taxonomists for standard genome sequencing and annotation.</title>
        <authorList>
            <consortium name="The Broad Institute Genomics Platform"/>
            <consortium name="The Broad Institute Genome Sequencing Center for Infectious Disease"/>
            <person name="Wu L."/>
            <person name="Ma J."/>
        </authorList>
    </citation>
    <scope>NUCLEOTIDE SEQUENCE [LARGE SCALE GENOMIC DNA]</scope>
    <source>
        <strain evidence="3">CGMCC 1.12942</strain>
    </source>
</reference>
<evidence type="ECO:0000313" key="2">
    <source>
        <dbReference type="EMBL" id="MFC7443183.1"/>
    </source>
</evidence>
<name>A0ABW2RQC5_9BACL</name>
<keyword evidence="3" id="KW-1185">Reference proteome</keyword>